<accession>B6WU80</accession>
<dbReference type="AlphaFoldDB" id="B6WU80"/>
<sequence length="114" mass="13032">MTASELKEAVLARYRSVYAFCRAHPEMKRATVYLVLSGRYPGKWHEQAARIQAALSGAGESPRGRDVTPEVVGKALQEIRCSHCRRLDRRECLSCREQTERESKELFFRVFQGG</sequence>
<comment type="caution">
    <text evidence="1">The sequence shown here is derived from an EMBL/GenBank/DDBJ whole genome shotgun (WGS) entry which is preliminary data.</text>
</comment>
<protein>
    <submittedName>
        <fullName evidence="1">Uncharacterized protein</fullName>
    </submittedName>
</protein>
<name>B6WU80_9BACT</name>
<dbReference type="HOGENOM" id="CLU_167436_0_0_7"/>
<reference evidence="1 2" key="1">
    <citation type="submission" date="2008-10" db="EMBL/GenBank/DDBJ databases">
        <title>Draft genome sequence of Desulvovibrio piger (ATCC 29098).</title>
        <authorList>
            <person name="Sudarsanam P."/>
            <person name="Ley R."/>
            <person name="Guruge J."/>
            <person name="Turnbaugh P.J."/>
            <person name="Mahowald M."/>
            <person name="Liep D."/>
            <person name="Gordon J."/>
        </authorList>
    </citation>
    <scope>NUCLEOTIDE SEQUENCE [LARGE SCALE GENOMIC DNA]</scope>
    <source>
        <strain evidence="1 2">ATCC 29098</strain>
    </source>
</reference>
<dbReference type="eggNOG" id="ENOG502ZG1W">
    <property type="taxonomic scope" value="Bacteria"/>
</dbReference>
<organism evidence="1 2">
    <name type="scientific">Desulfovibrio piger ATCC 29098</name>
    <dbReference type="NCBI Taxonomy" id="411464"/>
    <lineage>
        <taxon>Bacteria</taxon>
        <taxon>Pseudomonadati</taxon>
        <taxon>Thermodesulfobacteriota</taxon>
        <taxon>Desulfovibrionia</taxon>
        <taxon>Desulfovibrionales</taxon>
        <taxon>Desulfovibrionaceae</taxon>
        <taxon>Desulfovibrio</taxon>
    </lineage>
</organism>
<dbReference type="Proteomes" id="UP000003676">
    <property type="component" value="Unassembled WGS sequence"/>
</dbReference>
<proteinExistence type="predicted"/>
<evidence type="ECO:0000313" key="2">
    <source>
        <dbReference type="Proteomes" id="UP000003676"/>
    </source>
</evidence>
<gene>
    <name evidence="1" type="ORF">DESPIG_01638</name>
</gene>
<dbReference type="EMBL" id="ABXU01000045">
    <property type="protein sequence ID" value="EEB33455.1"/>
    <property type="molecule type" value="Genomic_DNA"/>
</dbReference>
<evidence type="ECO:0000313" key="1">
    <source>
        <dbReference type="EMBL" id="EEB33455.1"/>
    </source>
</evidence>
<dbReference type="RefSeq" id="WP_006006574.1">
    <property type="nucleotide sequence ID" value="NZ_DS996358.1"/>
</dbReference>
<dbReference type="OrthoDB" id="5459976at2"/>
<reference evidence="1 2" key="2">
    <citation type="submission" date="2008-10" db="EMBL/GenBank/DDBJ databases">
        <authorList>
            <person name="Fulton L."/>
            <person name="Clifton S."/>
            <person name="Fulton B."/>
            <person name="Xu J."/>
            <person name="Minx P."/>
            <person name="Pepin K.H."/>
            <person name="Johnson M."/>
            <person name="Bhonagiri V."/>
            <person name="Nash W.E."/>
            <person name="Mardis E.R."/>
            <person name="Wilson R.K."/>
        </authorList>
    </citation>
    <scope>NUCLEOTIDE SEQUENCE [LARGE SCALE GENOMIC DNA]</scope>
    <source>
        <strain evidence="1 2">ATCC 29098</strain>
    </source>
</reference>